<gene>
    <name evidence="2" type="ORF">OO016_07915</name>
</gene>
<sequence length="238" mass="28024">MIKLFRNTRKKLLVEKQFTRYLAYAIGEIILVVVGILIALQINTWNNQRIEDREEAKTYENIRRQIKDDQRALNDAKLYNEFHLKAYKYANKIIISENRQKADSLAIMAMLLSRFSDFHRSSNIYETLVNSGELRLLKNTAITQKLQQLEMTYTFVNKLEVMHWDMISNELPEVLRGVVNYNDLKAVLPDKLYDVDMQNMFVSIIYLSETKDEVYRKALSEIEELIGLINAEVPYEDD</sequence>
<accession>A0AAE3MLA2</accession>
<comment type="caution">
    <text evidence="2">The sequence shown here is derived from an EMBL/GenBank/DDBJ whole genome shotgun (WGS) entry which is preliminary data.</text>
</comment>
<feature type="transmembrane region" description="Helical" evidence="1">
    <location>
        <begin position="21"/>
        <end position="40"/>
    </location>
</feature>
<keyword evidence="3" id="KW-1185">Reference proteome</keyword>
<dbReference type="InterPro" id="IPR045749">
    <property type="entry name" value="DUF6090"/>
</dbReference>
<reference evidence="2" key="1">
    <citation type="submission" date="2022-11" db="EMBL/GenBank/DDBJ databases">
        <title>The characterization of three novel Bacteroidetes species and genomic analysis of their roles in tidal elemental geochemical cycles.</title>
        <authorList>
            <person name="Ma K.-J."/>
        </authorList>
    </citation>
    <scope>NUCLEOTIDE SEQUENCE</scope>
    <source>
        <strain evidence="2">M415</strain>
    </source>
</reference>
<dbReference type="AlphaFoldDB" id="A0AAE3MLA2"/>
<dbReference type="EMBL" id="JAPFQP010000002">
    <property type="protein sequence ID" value="MCX2719523.1"/>
    <property type="molecule type" value="Genomic_DNA"/>
</dbReference>
<keyword evidence="1" id="KW-0472">Membrane</keyword>
<protein>
    <submittedName>
        <fullName evidence="2">DUF6090 family protein</fullName>
    </submittedName>
</protein>
<organism evidence="2 3">
    <name type="scientific">Lentiprolixibacter aurantiacus</name>
    <dbReference type="NCBI Taxonomy" id="2993939"/>
    <lineage>
        <taxon>Bacteria</taxon>
        <taxon>Pseudomonadati</taxon>
        <taxon>Bacteroidota</taxon>
        <taxon>Flavobacteriia</taxon>
        <taxon>Flavobacteriales</taxon>
        <taxon>Flavobacteriaceae</taxon>
        <taxon>Lentiprolixibacter</taxon>
    </lineage>
</organism>
<dbReference type="RefSeq" id="WP_266012210.1">
    <property type="nucleotide sequence ID" value="NZ_JAPFQP010000002.1"/>
</dbReference>
<evidence type="ECO:0000313" key="2">
    <source>
        <dbReference type="EMBL" id="MCX2719523.1"/>
    </source>
</evidence>
<keyword evidence="1" id="KW-1133">Transmembrane helix</keyword>
<dbReference type="Pfam" id="PF19578">
    <property type="entry name" value="DUF6090"/>
    <property type="match status" value="1"/>
</dbReference>
<evidence type="ECO:0000313" key="3">
    <source>
        <dbReference type="Proteomes" id="UP001207116"/>
    </source>
</evidence>
<evidence type="ECO:0000256" key="1">
    <source>
        <dbReference type="SAM" id="Phobius"/>
    </source>
</evidence>
<name>A0AAE3MLA2_9FLAO</name>
<keyword evidence="1" id="KW-0812">Transmembrane</keyword>
<dbReference type="Proteomes" id="UP001207116">
    <property type="component" value="Unassembled WGS sequence"/>
</dbReference>
<proteinExistence type="predicted"/>